<gene>
    <name evidence="4" type="ORF">DNK49_16895</name>
</gene>
<name>A0A323USG0_9RHOO</name>
<organism evidence="4 5">
    <name type="scientific">Parazoarcus communis SWub3 = DSM 12120</name>
    <dbReference type="NCBI Taxonomy" id="1121029"/>
    <lineage>
        <taxon>Bacteria</taxon>
        <taxon>Pseudomonadati</taxon>
        <taxon>Pseudomonadota</taxon>
        <taxon>Betaproteobacteria</taxon>
        <taxon>Rhodocyclales</taxon>
        <taxon>Zoogloeaceae</taxon>
        <taxon>Parazoarcus</taxon>
    </lineage>
</organism>
<comment type="similarity">
    <text evidence="2">Belongs to the bacterial solute-binding protein SsuA/TauA family.</text>
</comment>
<dbReference type="Proteomes" id="UP000248259">
    <property type="component" value="Unassembled WGS sequence"/>
</dbReference>
<accession>A0A323USG0</accession>
<keyword evidence="5" id="KW-1185">Reference proteome</keyword>
<dbReference type="PANTHER" id="PTHR30024">
    <property type="entry name" value="ALIPHATIC SULFONATES-BINDING PROTEIN-RELATED"/>
    <property type="match status" value="1"/>
</dbReference>
<dbReference type="PROSITE" id="PS51257">
    <property type="entry name" value="PROKAR_LIPOPROTEIN"/>
    <property type="match status" value="1"/>
</dbReference>
<evidence type="ECO:0000313" key="4">
    <source>
        <dbReference type="EMBL" id="PZA15415.1"/>
    </source>
</evidence>
<dbReference type="RefSeq" id="WP_110527116.1">
    <property type="nucleotide sequence ID" value="NZ_QKOE01000014.1"/>
</dbReference>
<dbReference type="Pfam" id="PF13379">
    <property type="entry name" value="NMT1_2"/>
    <property type="match status" value="1"/>
</dbReference>
<reference evidence="4 5" key="1">
    <citation type="submission" date="2018-06" db="EMBL/GenBank/DDBJ databases">
        <title>Azoarcus communis strain SWub3 genome.</title>
        <authorList>
            <person name="Zorraquino Salvo V."/>
            <person name="Toubiana D."/>
            <person name="Blumwald E."/>
        </authorList>
    </citation>
    <scope>NUCLEOTIDE SEQUENCE [LARGE SCALE GENOMIC DNA]</scope>
    <source>
        <strain evidence="4 5">SWub3</strain>
    </source>
</reference>
<evidence type="ECO:0000256" key="2">
    <source>
        <dbReference type="ARBA" id="ARBA00010742"/>
    </source>
</evidence>
<evidence type="ECO:0000256" key="3">
    <source>
        <dbReference type="ARBA" id="ARBA00022729"/>
    </source>
</evidence>
<comment type="subcellular location">
    <subcellularLocation>
        <location evidence="1">Periplasm</location>
    </subcellularLocation>
</comment>
<dbReference type="SUPFAM" id="SSF53850">
    <property type="entry name" value="Periplasmic binding protein-like II"/>
    <property type="match status" value="1"/>
</dbReference>
<comment type="caution">
    <text evidence="4">The sequence shown here is derived from an EMBL/GenBank/DDBJ whole genome shotgun (WGS) entry which is preliminary data.</text>
</comment>
<proteinExistence type="inferred from homology"/>
<dbReference type="EMBL" id="QKOE01000014">
    <property type="protein sequence ID" value="PZA15415.1"/>
    <property type="molecule type" value="Genomic_DNA"/>
</dbReference>
<dbReference type="AlphaFoldDB" id="A0A323USG0"/>
<dbReference type="GO" id="GO:0042597">
    <property type="term" value="C:periplasmic space"/>
    <property type="evidence" value="ECO:0007669"/>
    <property type="project" value="UniProtKB-SubCell"/>
</dbReference>
<dbReference type="PANTHER" id="PTHR30024:SF47">
    <property type="entry name" value="TAURINE-BINDING PERIPLASMIC PROTEIN"/>
    <property type="match status" value="1"/>
</dbReference>
<keyword evidence="3" id="KW-0732">Signal</keyword>
<sequence length="322" mass="34586">MRVPASWLLGIVGICLLAACGGGYEAPLRVGVNNWPGYGTLLYARDLGAYDGAPVRLVELASSTQVMDALKVGKLDAAGLTLDEVLKLVHDGVPLSIVWAMDVSAGADALLVRPEITQLSDLVGKRIGVEQTALGAYMLDAALRAGGLKAWDVDVVPMPIDEHVDAFLQRKVDAVVSFEPVIQQLRSADARVLFDSRSIPGEIVDVLAVRRDVLECCEDRVRRLLKGQIEAMRRLRETPQHAIAAMTPRSGLTEDEFQAALDGLIIPDVEANAALLDGASASLGATVERLADIMLERGLLVRPPEVSGLLDGRFVRIEGRAR</sequence>
<evidence type="ECO:0000313" key="5">
    <source>
        <dbReference type="Proteomes" id="UP000248259"/>
    </source>
</evidence>
<dbReference type="Gene3D" id="3.40.190.10">
    <property type="entry name" value="Periplasmic binding protein-like II"/>
    <property type="match status" value="2"/>
</dbReference>
<evidence type="ECO:0000256" key="1">
    <source>
        <dbReference type="ARBA" id="ARBA00004418"/>
    </source>
</evidence>
<dbReference type="OrthoDB" id="9815602at2"/>
<protein>
    <submittedName>
        <fullName evidence="4">Nitrate ABC transporter</fullName>
    </submittedName>
</protein>